<feature type="compositionally biased region" description="Basic residues" evidence="1">
    <location>
        <begin position="67"/>
        <end position="78"/>
    </location>
</feature>
<reference evidence="2" key="1">
    <citation type="submission" date="2020-02" db="EMBL/GenBank/DDBJ databases">
        <authorList>
            <person name="Meier V. D."/>
        </authorList>
    </citation>
    <scope>NUCLEOTIDE SEQUENCE</scope>
    <source>
        <strain evidence="2">AVDCRST_MAG59</strain>
    </source>
</reference>
<proteinExistence type="predicted"/>
<organism evidence="2">
    <name type="scientific">uncultured Thermomicrobiales bacterium</name>
    <dbReference type="NCBI Taxonomy" id="1645740"/>
    <lineage>
        <taxon>Bacteria</taxon>
        <taxon>Pseudomonadati</taxon>
        <taxon>Thermomicrobiota</taxon>
        <taxon>Thermomicrobia</taxon>
        <taxon>Thermomicrobiales</taxon>
        <taxon>environmental samples</taxon>
    </lineage>
</organism>
<feature type="compositionally biased region" description="Low complexity" evidence="1">
    <location>
        <begin position="81"/>
        <end position="90"/>
    </location>
</feature>
<sequence length="90" mass="10521">GRDREQPRHLVVDHLRGDRRLGCQHARRRRRAGRLPDQHPGRRRRCFRRRVYLLAADRAGGADRLRPRQLRRRGHRRDRAAAGAPAGAVL</sequence>
<name>A0A6J4VHQ8_9BACT</name>
<feature type="region of interest" description="Disordered" evidence="1">
    <location>
        <begin position="62"/>
        <end position="90"/>
    </location>
</feature>
<accession>A0A6J4VHQ8</accession>
<feature type="non-terminal residue" evidence="2">
    <location>
        <position position="90"/>
    </location>
</feature>
<feature type="non-terminal residue" evidence="2">
    <location>
        <position position="1"/>
    </location>
</feature>
<dbReference type="EMBL" id="CADCWF010000334">
    <property type="protein sequence ID" value="CAA9579644.1"/>
    <property type="molecule type" value="Genomic_DNA"/>
</dbReference>
<dbReference type="AlphaFoldDB" id="A0A6J4VHQ8"/>
<protein>
    <submittedName>
        <fullName evidence="2">Transglycosylase associated protein</fullName>
    </submittedName>
</protein>
<evidence type="ECO:0000313" key="2">
    <source>
        <dbReference type="EMBL" id="CAA9579644.1"/>
    </source>
</evidence>
<evidence type="ECO:0000256" key="1">
    <source>
        <dbReference type="SAM" id="MobiDB-lite"/>
    </source>
</evidence>
<gene>
    <name evidence="2" type="ORF">AVDCRST_MAG59-4505</name>
</gene>